<dbReference type="EMBL" id="JBHSGN010000063">
    <property type="protein sequence ID" value="MFC4673753.1"/>
    <property type="molecule type" value="Genomic_DNA"/>
</dbReference>
<comment type="subcellular location">
    <subcellularLocation>
        <location evidence="1">Cell outer membrane</location>
    </subcellularLocation>
</comment>
<evidence type="ECO:0000256" key="5">
    <source>
        <dbReference type="ARBA" id="ARBA00023139"/>
    </source>
</evidence>
<dbReference type="RefSeq" id="WP_379995340.1">
    <property type="nucleotide sequence ID" value="NZ_JBHSGN010000063.1"/>
</dbReference>
<keyword evidence="5" id="KW-0564">Palmitate</keyword>
<reference evidence="10" key="1">
    <citation type="journal article" date="2019" name="Int. J. Syst. Evol. Microbiol.">
        <title>The Global Catalogue of Microorganisms (GCM) 10K type strain sequencing project: providing services to taxonomists for standard genome sequencing and annotation.</title>
        <authorList>
            <consortium name="The Broad Institute Genomics Platform"/>
            <consortium name="The Broad Institute Genome Sequencing Center for Infectious Disease"/>
            <person name="Wu L."/>
            <person name="Ma J."/>
        </authorList>
    </citation>
    <scope>NUCLEOTIDE SEQUENCE [LARGE SCALE GENOMIC DNA]</scope>
    <source>
        <strain evidence="10">CCUG 66188</strain>
    </source>
</reference>
<evidence type="ECO:0000256" key="1">
    <source>
        <dbReference type="ARBA" id="ARBA00004442"/>
    </source>
</evidence>
<evidence type="ECO:0000256" key="2">
    <source>
        <dbReference type="ARBA" id="ARBA00007248"/>
    </source>
</evidence>
<dbReference type="InterPro" id="IPR014941">
    <property type="entry name" value="FimB/Mfa2/Mfa3"/>
</dbReference>
<comment type="caution">
    <text evidence="9">The sequence shown here is derived from an EMBL/GenBank/DDBJ whole genome shotgun (WGS) entry which is preliminary data.</text>
</comment>
<feature type="signal peptide" evidence="8">
    <location>
        <begin position="1"/>
        <end position="21"/>
    </location>
</feature>
<sequence>MKLLKALPVLILLTFFSGCIGDNMDDCPPLNNVILHFNYSSFPDHINRVNVGIFDKDGVHVLNQQVDKDDLNTFQGTYLTLNTGEYTAICWGNAFDDTRITCFDPNSSMHDGEVSHPNYGTSLQIPTHDSLYYGKHNFTVKSRNKVEHTVHFKPSHIKIHVYVKGLASLATNLLPSNYPVIRINNLNPACNFEMQTTGMSTTYHPTVKIDNTEKTAVARCNTLRFENDNPITIELLDNAIGNNILCTVGLRKFMEDNSITVQEGEELTIPILIQFKNGNITIELLKWEEVPVEPAI</sequence>
<proteinExistence type="inferred from homology"/>
<dbReference type="Pfam" id="PF08842">
    <property type="entry name" value="Mfa2"/>
    <property type="match status" value="1"/>
</dbReference>
<evidence type="ECO:0000313" key="9">
    <source>
        <dbReference type="EMBL" id="MFC4673753.1"/>
    </source>
</evidence>
<dbReference type="Gene3D" id="2.60.40.2100">
    <property type="match status" value="1"/>
</dbReference>
<evidence type="ECO:0000256" key="7">
    <source>
        <dbReference type="ARBA" id="ARBA00023288"/>
    </source>
</evidence>
<protein>
    <submittedName>
        <fullName evidence="9">FimB/Mfa2 family fimbrial subunit</fullName>
    </submittedName>
</protein>
<evidence type="ECO:0000256" key="3">
    <source>
        <dbReference type="ARBA" id="ARBA00022729"/>
    </source>
</evidence>
<dbReference type="Proteomes" id="UP001596023">
    <property type="component" value="Unassembled WGS sequence"/>
</dbReference>
<evidence type="ECO:0000256" key="8">
    <source>
        <dbReference type="SAM" id="SignalP"/>
    </source>
</evidence>
<accession>A0ABV9KUV0</accession>
<evidence type="ECO:0000256" key="4">
    <source>
        <dbReference type="ARBA" id="ARBA00023136"/>
    </source>
</evidence>
<name>A0ABV9KUV0_9BACT</name>
<keyword evidence="7" id="KW-0449">Lipoprotein</keyword>
<keyword evidence="3 8" id="KW-0732">Signal</keyword>
<keyword evidence="6" id="KW-0998">Cell outer membrane</keyword>
<feature type="chain" id="PRO_5046595734" evidence="8">
    <location>
        <begin position="22"/>
        <end position="296"/>
    </location>
</feature>
<comment type="similarity">
    <text evidence="2">Belongs to the bacteroidetes fimbrillin superfamily. FimB/Mfa2 family.</text>
</comment>
<evidence type="ECO:0000313" key="10">
    <source>
        <dbReference type="Proteomes" id="UP001596023"/>
    </source>
</evidence>
<keyword evidence="10" id="KW-1185">Reference proteome</keyword>
<dbReference type="PROSITE" id="PS51257">
    <property type="entry name" value="PROKAR_LIPOPROTEIN"/>
    <property type="match status" value="1"/>
</dbReference>
<organism evidence="9 10">
    <name type="scientific">Dysgonomonas termitidis</name>
    <dbReference type="NCBI Taxonomy" id="1516126"/>
    <lineage>
        <taxon>Bacteria</taxon>
        <taxon>Pseudomonadati</taxon>
        <taxon>Bacteroidota</taxon>
        <taxon>Bacteroidia</taxon>
        <taxon>Bacteroidales</taxon>
        <taxon>Dysgonomonadaceae</taxon>
        <taxon>Dysgonomonas</taxon>
    </lineage>
</organism>
<keyword evidence="4" id="KW-0472">Membrane</keyword>
<gene>
    <name evidence="9" type="ORF">ACFO6W_08630</name>
</gene>
<evidence type="ECO:0000256" key="6">
    <source>
        <dbReference type="ARBA" id="ARBA00023237"/>
    </source>
</evidence>